<dbReference type="Gene3D" id="3.40.50.1980">
    <property type="entry name" value="Nitrogenase molybdenum iron protein domain"/>
    <property type="match status" value="2"/>
</dbReference>
<reference evidence="8 9" key="1">
    <citation type="submission" date="2015-05" db="EMBL/GenBank/DDBJ databases">
        <title>Photobacterium galathea sp. nov.</title>
        <authorList>
            <person name="Machado H."/>
            <person name="Gram L."/>
        </authorList>
    </citation>
    <scope>NUCLEOTIDE SEQUENCE [LARGE SCALE GENOMIC DNA]</scope>
    <source>
        <strain evidence="8 9">DSM 25995</strain>
    </source>
</reference>
<accession>A0A0J1GRW5</accession>
<evidence type="ECO:0000256" key="2">
    <source>
        <dbReference type="ARBA" id="ARBA00008814"/>
    </source>
</evidence>
<dbReference type="GO" id="GO:1901678">
    <property type="term" value="P:iron coordination entity transport"/>
    <property type="evidence" value="ECO:0007669"/>
    <property type="project" value="UniProtKB-ARBA"/>
</dbReference>
<dbReference type="CDD" id="cd01140">
    <property type="entry name" value="FatB"/>
    <property type="match status" value="1"/>
</dbReference>
<dbReference type="RefSeq" id="WP_047872884.1">
    <property type="nucleotide sequence ID" value="NZ_BMYC01000027.1"/>
</dbReference>
<dbReference type="PATRIC" id="fig|754436.4.peg.632"/>
<dbReference type="InterPro" id="IPR033870">
    <property type="entry name" value="FatB"/>
</dbReference>
<gene>
    <name evidence="8" type="ORF">ABT58_02990</name>
</gene>
<dbReference type="PROSITE" id="PS50983">
    <property type="entry name" value="FE_B12_PBP"/>
    <property type="match status" value="1"/>
</dbReference>
<dbReference type="GO" id="GO:0030288">
    <property type="term" value="C:outer membrane-bounded periplasmic space"/>
    <property type="evidence" value="ECO:0007669"/>
    <property type="project" value="TreeGrafter"/>
</dbReference>
<dbReference type="PANTHER" id="PTHR30532:SF28">
    <property type="entry name" value="PETROBACTIN-BINDING PROTEIN YCLQ"/>
    <property type="match status" value="1"/>
</dbReference>
<proteinExistence type="inferred from homology"/>
<keyword evidence="3" id="KW-0813">Transport</keyword>
<keyword evidence="4" id="KW-0406">Ion transport</keyword>
<keyword evidence="4" id="KW-0410">Iron transport</keyword>
<organism evidence="8 9">
    <name type="scientific">Photobacterium aphoticum</name>
    <dbReference type="NCBI Taxonomy" id="754436"/>
    <lineage>
        <taxon>Bacteria</taxon>
        <taxon>Pseudomonadati</taxon>
        <taxon>Pseudomonadota</taxon>
        <taxon>Gammaproteobacteria</taxon>
        <taxon>Vibrionales</taxon>
        <taxon>Vibrionaceae</taxon>
        <taxon>Photobacterium</taxon>
    </lineage>
</organism>
<dbReference type="EMBL" id="LDOV01000006">
    <property type="protein sequence ID" value="KLV02493.1"/>
    <property type="molecule type" value="Genomic_DNA"/>
</dbReference>
<feature type="chain" id="PRO_5005251889" evidence="6">
    <location>
        <begin position="26"/>
        <end position="310"/>
    </location>
</feature>
<comment type="caution">
    <text evidence="8">The sequence shown here is derived from an EMBL/GenBank/DDBJ whole genome shotgun (WGS) entry which is preliminary data.</text>
</comment>
<evidence type="ECO:0000256" key="6">
    <source>
        <dbReference type="SAM" id="SignalP"/>
    </source>
</evidence>
<sequence length="310" mass="34264">MPRVSTLFKTVLLLSSFMASPLVSAESITVNHVLGSTVIPDTPERVIVVGGNGSLDVLHRLGIKPVGAVTTLMPDYLKDFAKEGIVHVGSTKEVDYEKIFTLKPDVIIAEARMVDAYPTLSSIAPTVMYTVEYGNYWEDTQRNWRMLGKIFNKEQIVEDYINETNDQFAAIQAQVKKNDLNTLAVMNNGNNVSMFGREGRFSVIFNELGFKEAKGTDSTNPHGNLISFEFIAEAAPDVLFILDREQAIGASVGKAKTLFDNPLIKSTPAYKNNRIVYLNPTAWYISIAGMDATQIMIDDMNAVFSPKTAH</sequence>
<evidence type="ECO:0000256" key="4">
    <source>
        <dbReference type="ARBA" id="ARBA00022496"/>
    </source>
</evidence>
<dbReference type="InterPro" id="IPR051313">
    <property type="entry name" value="Bact_iron-sidero_bind"/>
</dbReference>
<evidence type="ECO:0000313" key="9">
    <source>
        <dbReference type="Proteomes" id="UP000036426"/>
    </source>
</evidence>
<dbReference type="Proteomes" id="UP000036426">
    <property type="component" value="Unassembled WGS sequence"/>
</dbReference>
<evidence type="ECO:0000256" key="5">
    <source>
        <dbReference type="ARBA" id="ARBA00022729"/>
    </source>
</evidence>
<keyword evidence="4" id="KW-0408">Iron</keyword>
<protein>
    <submittedName>
        <fullName evidence="8">Ferric anguibactin-binding protein</fullName>
    </submittedName>
</protein>
<evidence type="ECO:0000313" key="8">
    <source>
        <dbReference type="EMBL" id="KLV02493.1"/>
    </source>
</evidence>
<feature type="domain" description="Fe/B12 periplasmic-binding" evidence="7">
    <location>
        <begin position="46"/>
        <end position="308"/>
    </location>
</feature>
<keyword evidence="9" id="KW-1185">Reference proteome</keyword>
<feature type="signal peptide" evidence="6">
    <location>
        <begin position="1"/>
        <end position="25"/>
    </location>
</feature>
<comment type="similarity">
    <text evidence="2">Belongs to the bacterial solute-binding protein 8 family.</text>
</comment>
<evidence type="ECO:0000259" key="7">
    <source>
        <dbReference type="PROSITE" id="PS50983"/>
    </source>
</evidence>
<dbReference type="AlphaFoldDB" id="A0A0J1GRW5"/>
<dbReference type="InterPro" id="IPR002491">
    <property type="entry name" value="ABC_transptr_periplasmic_BD"/>
</dbReference>
<dbReference type="SUPFAM" id="SSF53807">
    <property type="entry name" value="Helical backbone' metal receptor"/>
    <property type="match status" value="1"/>
</dbReference>
<evidence type="ECO:0000256" key="3">
    <source>
        <dbReference type="ARBA" id="ARBA00022448"/>
    </source>
</evidence>
<comment type="subcellular location">
    <subcellularLocation>
        <location evidence="1">Cell envelope</location>
    </subcellularLocation>
</comment>
<dbReference type="Pfam" id="PF01497">
    <property type="entry name" value="Peripla_BP_2"/>
    <property type="match status" value="1"/>
</dbReference>
<dbReference type="PANTHER" id="PTHR30532">
    <property type="entry name" value="IRON III DICITRATE-BINDING PERIPLASMIC PROTEIN"/>
    <property type="match status" value="1"/>
</dbReference>
<name>A0A0J1GRW5_9GAMM</name>
<keyword evidence="5 6" id="KW-0732">Signal</keyword>
<evidence type="ECO:0000256" key="1">
    <source>
        <dbReference type="ARBA" id="ARBA00004196"/>
    </source>
</evidence>